<name>A0A067N6H4_PLEO1</name>
<feature type="compositionally biased region" description="Basic residues" evidence="1">
    <location>
        <begin position="1"/>
        <end position="10"/>
    </location>
</feature>
<dbReference type="VEuPathDB" id="FungiDB:PLEOSDRAFT_1109080"/>
<dbReference type="EMBL" id="KL198013">
    <property type="protein sequence ID" value="KDQ23434.1"/>
    <property type="molecule type" value="Genomic_DNA"/>
</dbReference>
<dbReference type="Proteomes" id="UP000027073">
    <property type="component" value="Unassembled WGS sequence"/>
</dbReference>
<feature type="compositionally biased region" description="Basic and acidic residues" evidence="1">
    <location>
        <begin position="140"/>
        <end position="156"/>
    </location>
</feature>
<feature type="region of interest" description="Disordered" evidence="1">
    <location>
        <begin position="1"/>
        <end position="245"/>
    </location>
</feature>
<sequence>MAGFLRKKNAKPQQQAQAQAQPTQHQQRQHFQPEPAAAPPQSLPPLYARFATSSKSSSANAGTSTPPKIVSGPMALGSNAARGLQARNDVNEPRKSAPRESWYRPAPPPDPLPPPRLQVQRTSSPKRHASPNHRSSTHAKPNDHHVPSPMIPDEKPLPIPVLPSTTRQAYNNVPPPASSRRESVMTSPSRPSARLPAGSGTVPQDPQSQPPYANTLLNSSNHDLPSTRRSILRNANPPPARDEMAGRLEGNRTEGIRRTPSATPPNQFRNALPPNAFHNVSSRAPVAVVSNPSTVPLSHRTSMQAELVIKSLTLTSLLWCHLSPPLLARYSDRVACDTRTLTRRDSVGSPYVT</sequence>
<feature type="compositionally biased region" description="Low complexity" evidence="1">
    <location>
        <begin position="12"/>
        <end position="35"/>
    </location>
</feature>
<reference evidence="3" key="1">
    <citation type="journal article" date="2014" name="Proc. Natl. Acad. Sci. U.S.A.">
        <title>Extensive sampling of basidiomycete genomes demonstrates inadequacy of the white-rot/brown-rot paradigm for wood decay fungi.</title>
        <authorList>
            <person name="Riley R."/>
            <person name="Salamov A.A."/>
            <person name="Brown D.W."/>
            <person name="Nagy L.G."/>
            <person name="Floudas D."/>
            <person name="Held B.W."/>
            <person name="Levasseur A."/>
            <person name="Lombard V."/>
            <person name="Morin E."/>
            <person name="Otillar R."/>
            <person name="Lindquist E.A."/>
            <person name="Sun H."/>
            <person name="LaButti K.M."/>
            <person name="Schmutz J."/>
            <person name="Jabbour D."/>
            <person name="Luo H."/>
            <person name="Baker S.E."/>
            <person name="Pisabarro A.G."/>
            <person name="Walton J.D."/>
            <person name="Blanchette R.A."/>
            <person name="Henrissat B."/>
            <person name="Martin F."/>
            <person name="Cullen D."/>
            <person name="Hibbett D.S."/>
            <person name="Grigoriev I.V."/>
        </authorList>
    </citation>
    <scope>NUCLEOTIDE SEQUENCE [LARGE SCALE GENOMIC DNA]</scope>
    <source>
        <strain evidence="3">PC15</strain>
    </source>
</reference>
<evidence type="ECO:0000313" key="2">
    <source>
        <dbReference type="EMBL" id="KDQ23434.1"/>
    </source>
</evidence>
<dbReference type="InParanoid" id="A0A067N6H4"/>
<feature type="compositionally biased region" description="Basic residues" evidence="1">
    <location>
        <begin position="124"/>
        <end position="137"/>
    </location>
</feature>
<protein>
    <submittedName>
        <fullName evidence="2">Uncharacterized protein</fullName>
    </submittedName>
</protein>
<accession>A0A067N6H4</accession>
<dbReference type="AlphaFoldDB" id="A0A067N6H4"/>
<feature type="compositionally biased region" description="Polar residues" evidence="1">
    <location>
        <begin position="201"/>
        <end position="229"/>
    </location>
</feature>
<evidence type="ECO:0000256" key="1">
    <source>
        <dbReference type="SAM" id="MobiDB-lite"/>
    </source>
</evidence>
<feature type="compositionally biased region" description="Basic and acidic residues" evidence="1">
    <location>
        <begin position="89"/>
        <end position="102"/>
    </location>
</feature>
<evidence type="ECO:0000313" key="3">
    <source>
        <dbReference type="Proteomes" id="UP000027073"/>
    </source>
</evidence>
<dbReference type="HOGENOM" id="CLU_785551_0_0_1"/>
<organism evidence="2 3">
    <name type="scientific">Pleurotus ostreatus (strain PC15)</name>
    <name type="common">Oyster mushroom</name>
    <dbReference type="NCBI Taxonomy" id="1137138"/>
    <lineage>
        <taxon>Eukaryota</taxon>
        <taxon>Fungi</taxon>
        <taxon>Dikarya</taxon>
        <taxon>Basidiomycota</taxon>
        <taxon>Agaricomycotina</taxon>
        <taxon>Agaricomycetes</taxon>
        <taxon>Agaricomycetidae</taxon>
        <taxon>Agaricales</taxon>
        <taxon>Pleurotineae</taxon>
        <taxon>Pleurotaceae</taxon>
        <taxon>Pleurotus</taxon>
    </lineage>
</organism>
<gene>
    <name evidence="2" type="ORF">PLEOSDRAFT_1109080</name>
</gene>
<feature type="compositionally biased region" description="Low complexity" evidence="1">
    <location>
        <begin position="44"/>
        <end position="65"/>
    </location>
</feature>
<feature type="compositionally biased region" description="Pro residues" evidence="1">
    <location>
        <begin position="105"/>
        <end position="116"/>
    </location>
</feature>
<proteinExistence type="predicted"/>